<gene>
    <name evidence="3" type="ORF">QBC46DRAFT_396945</name>
</gene>
<evidence type="ECO:0000313" key="3">
    <source>
        <dbReference type="EMBL" id="KAK3935689.1"/>
    </source>
</evidence>
<dbReference type="InterPro" id="IPR050300">
    <property type="entry name" value="GDXG_lipolytic_enzyme"/>
</dbReference>
<dbReference type="AlphaFoldDB" id="A0AAN6S091"/>
<dbReference type="EMBL" id="MU853912">
    <property type="protein sequence ID" value="KAK3935689.1"/>
    <property type="molecule type" value="Genomic_DNA"/>
</dbReference>
<dbReference type="Pfam" id="PF07859">
    <property type="entry name" value="Abhydrolase_3"/>
    <property type="match status" value="1"/>
</dbReference>
<dbReference type="Proteomes" id="UP001303473">
    <property type="component" value="Unassembled WGS sequence"/>
</dbReference>
<proteinExistence type="predicted"/>
<dbReference type="InterPro" id="IPR013094">
    <property type="entry name" value="AB_hydrolase_3"/>
</dbReference>
<dbReference type="InterPro" id="IPR029058">
    <property type="entry name" value="AB_hydrolase_fold"/>
</dbReference>
<comment type="caution">
    <text evidence="3">The sequence shown here is derived from an EMBL/GenBank/DDBJ whole genome shotgun (WGS) entry which is preliminary data.</text>
</comment>
<protein>
    <submittedName>
        <fullName evidence="3">Alpha/Beta hydrolase protein</fullName>
    </submittedName>
</protein>
<dbReference type="PANTHER" id="PTHR48081:SF8">
    <property type="entry name" value="ALPHA_BETA HYDROLASE FOLD-3 DOMAIN-CONTAINING PROTEIN-RELATED"/>
    <property type="match status" value="1"/>
</dbReference>
<reference evidence="4" key="1">
    <citation type="journal article" date="2023" name="Mol. Phylogenet. Evol.">
        <title>Genome-scale phylogeny and comparative genomics of the fungal order Sordariales.</title>
        <authorList>
            <person name="Hensen N."/>
            <person name="Bonometti L."/>
            <person name="Westerberg I."/>
            <person name="Brannstrom I.O."/>
            <person name="Guillou S."/>
            <person name="Cros-Aarteil S."/>
            <person name="Calhoun S."/>
            <person name="Haridas S."/>
            <person name="Kuo A."/>
            <person name="Mondo S."/>
            <person name="Pangilinan J."/>
            <person name="Riley R."/>
            <person name="LaButti K."/>
            <person name="Andreopoulos B."/>
            <person name="Lipzen A."/>
            <person name="Chen C."/>
            <person name="Yan M."/>
            <person name="Daum C."/>
            <person name="Ng V."/>
            <person name="Clum A."/>
            <person name="Steindorff A."/>
            <person name="Ohm R.A."/>
            <person name="Martin F."/>
            <person name="Silar P."/>
            <person name="Natvig D.O."/>
            <person name="Lalanne C."/>
            <person name="Gautier V."/>
            <person name="Ament-Velasquez S.L."/>
            <person name="Kruys A."/>
            <person name="Hutchinson M.I."/>
            <person name="Powell A.J."/>
            <person name="Barry K."/>
            <person name="Miller A.N."/>
            <person name="Grigoriev I.V."/>
            <person name="Debuchy R."/>
            <person name="Gladieux P."/>
            <person name="Hiltunen Thoren M."/>
            <person name="Johannesson H."/>
        </authorList>
    </citation>
    <scope>NUCLEOTIDE SEQUENCE [LARGE SCALE GENOMIC DNA]</scope>
    <source>
        <strain evidence="4">CBS 340.73</strain>
    </source>
</reference>
<organism evidence="3 4">
    <name type="scientific">Diplogelasinospora grovesii</name>
    <dbReference type="NCBI Taxonomy" id="303347"/>
    <lineage>
        <taxon>Eukaryota</taxon>
        <taxon>Fungi</taxon>
        <taxon>Dikarya</taxon>
        <taxon>Ascomycota</taxon>
        <taxon>Pezizomycotina</taxon>
        <taxon>Sordariomycetes</taxon>
        <taxon>Sordariomycetidae</taxon>
        <taxon>Sordariales</taxon>
        <taxon>Diplogelasinosporaceae</taxon>
        <taxon>Diplogelasinospora</taxon>
    </lineage>
</organism>
<dbReference type="GO" id="GO:0016787">
    <property type="term" value="F:hydrolase activity"/>
    <property type="evidence" value="ECO:0007669"/>
    <property type="project" value="UniProtKB-KW"/>
</dbReference>
<dbReference type="Gene3D" id="3.40.50.1820">
    <property type="entry name" value="alpha/beta hydrolase"/>
    <property type="match status" value="1"/>
</dbReference>
<dbReference type="PANTHER" id="PTHR48081">
    <property type="entry name" value="AB HYDROLASE SUPERFAMILY PROTEIN C4A8.06C"/>
    <property type="match status" value="1"/>
</dbReference>
<name>A0AAN6S091_9PEZI</name>
<sequence>MESLFLKPAPPLDPEWLRYEEEAGLNKPKPTVSMLDRQPAYAAECRNLTARMMAPGANNHYLSQGIVKTEFTVPSFSSTWSVPQQQRDGRADAAFPIPVILYELEQAAPAPHSQEKVVVVYIHGGGLCVGEADSEELSCRRILKDSGIPGLNRVYSVGYRLMPTYRASTSLSDCMDVFHYLFQLIARTAEGNAVKLVLVGSSSGGELAALVSQMAPQGSVDGVVLRGPVTSDAFSGMEYVPERLRPLHTSAGEPSFWNCLLGPMKRDEPRDGLERMPLEAPEEVLKGMPRTWIQVCTNDGLYSDGVCYAKALEDAGVQVKVDVVRGWPHTFWLKAPHLPRALEADRAMLEGLAWVAE</sequence>
<keyword evidence="4" id="KW-1185">Reference proteome</keyword>
<evidence type="ECO:0000256" key="1">
    <source>
        <dbReference type="ARBA" id="ARBA00022801"/>
    </source>
</evidence>
<accession>A0AAN6S091</accession>
<feature type="domain" description="Alpha/beta hydrolase fold-3" evidence="2">
    <location>
        <begin position="119"/>
        <end position="332"/>
    </location>
</feature>
<dbReference type="SUPFAM" id="SSF53474">
    <property type="entry name" value="alpha/beta-Hydrolases"/>
    <property type="match status" value="1"/>
</dbReference>
<keyword evidence="1 3" id="KW-0378">Hydrolase</keyword>
<evidence type="ECO:0000313" key="4">
    <source>
        <dbReference type="Proteomes" id="UP001303473"/>
    </source>
</evidence>
<evidence type="ECO:0000259" key="2">
    <source>
        <dbReference type="Pfam" id="PF07859"/>
    </source>
</evidence>